<dbReference type="InterPro" id="IPR003661">
    <property type="entry name" value="HisK_dim/P_dom"/>
</dbReference>
<dbReference type="RefSeq" id="WP_169142324.1">
    <property type="nucleotide sequence ID" value="NZ_WTVS01000052.1"/>
</dbReference>
<dbReference type="PROSITE" id="PS51257">
    <property type="entry name" value="PROKAR_LIPOPROTEIN"/>
    <property type="match status" value="1"/>
</dbReference>
<dbReference type="EC" id="2.7.13.3" evidence="3"/>
<evidence type="ECO:0000256" key="12">
    <source>
        <dbReference type="ARBA" id="ARBA00023136"/>
    </source>
</evidence>
<feature type="domain" description="Histidine kinase" evidence="14">
    <location>
        <begin position="282"/>
        <end position="497"/>
    </location>
</feature>
<evidence type="ECO:0000256" key="1">
    <source>
        <dbReference type="ARBA" id="ARBA00000085"/>
    </source>
</evidence>
<evidence type="ECO:0000313" key="15">
    <source>
        <dbReference type="EMBL" id="NMF99732.1"/>
    </source>
</evidence>
<dbReference type="InterPro" id="IPR029016">
    <property type="entry name" value="GAF-like_dom_sf"/>
</dbReference>
<evidence type="ECO:0000259" key="14">
    <source>
        <dbReference type="PROSITE" id="PS50109"/>
    </source>
</evidence>
<evidence type="ECO:0000256" key="5">
    <source>
        <dbReference type="ARBA" id="ARBA00022679"/>
    </source>
</evidence>
<dbReference type="SMART" id="SM00388">
    <property type="entry name" value="HisKA"/>
    <property type="match status" value="1"/>
</dbReference>
<accession>A0ABX1NK71</accession>
<dbReference type="InterPro" id="IPR036890">
    <property type="entry name" value="HATPase_C_sf"/>
</dbReference>
<evidence type="ECO:0000256" key="13">
    <source>
        <dbReference type="SAM" id="Phobius"/>
    </source>
</evidence>
<dbReference type="Pfam" id="PF00512">
    <property type="entry name" value="HisKA"/>
    <property type="match status" value="1"/>
</dbReference>
<dbReference type="InterPro" id="IPR036097">
    <property type="entry name" value="HisK_dim/P_sf"/>
</dbReference>
<keyword evidence="8" id="KW-0418">Kinase</keyword>
<dbReference type="Gene3D" id="1.10.287.130">
    <property type="match status" value="1"/>
</dbReference>
<dbReference type="SUPFAM" id="SSF47384">
    <property type="entry name" value="Homodimeric domain of signal transducing histidine kinase"/>
    <property type="match status" value="1"/>
</dbReference>
<dbReference type="PRINTS" id="PR00344">
    <property type="entry name" value="BCTRLSENSOR"/>
</dbReference>
<dbReference type="InterPro" id="IPR004358">
    <property type="entry name" value="Sig_transdc_His_kin-like_C"/>
</dbReference>
<dbReference type="CDD" id="cd00075">
    <property type="entry name" value="HATPase"/>
    <property type="match status" value="1"/>
</dbReference>
<dbReference type="CDD" id="cd00082">
    <property type="entry name" value="HisKA"/>
    <property type="match status" value="1"/>
</dbReference>
<proteinExistence type="predicted"/>
<dbReference type="SMART" id="SM00387">
    <property type="entry name" value="HATPase_c"/>
    <property type="match status" value="1"/>
</dbReference>
<protein>
    <recommendedName>
        <fullName evidence="3">histidine kinase</fullName>
        <ecNumber evidence="3">2.7.13.3</ecNumber>
    </recommendedName>
</protein>
<name>A0ABX1NK71_9RHOO</name>
<dbReference type="SUPFAM" id="SSF55874">
    <property type="entry name" value="ATPase domain of HSP90 chaperone/DNA topoisomerase II/histidine kinase"/>
    <property type="match status" value="1"/>
</dbReference>
<evidence type="ECO:0000313" key="16">
    <source>
        <dbReference type="Proteomes" id="UP000634522"/>
    </source>
</evidence>
<evidence type="ECO:0000256" key="10">
    <source>
        <dbReference type="ARBA" id="ARBA00022989"/>
    </source>
</evidence>
<dbReference type="InterPro" id="IPR003594">
    <property type="entry name" value="HATPase_dom"/>
</dbReference>
<keyword evidence="10 13" id="KW-1133">Transmembrane helix</keyword>
<evidence type="ECO:0000256" key="6">
    <source>
        <dbReference type="ARBA" id="ARBA00022692"/>
    </source>
</evidence>
<keyword evidence="7" id="KW-0547">Nucleotide-binding</keyword>
<evidence type="ECO:0000256" key="2">
    <source>
        <dbReference type="ARBA" id="ARBA00004141"/>
    </source>
</evidence>
<comment type="subcellular location">
    <subcellularLocation>
        <location evidence="2">Membrane</location>
        <topology evidence="2">Multi-pass membrane protein</topology>
    </subcellularLocation>
</comment>
<dbReference type="Pfam" id="PF13493">
    <property type="entry name" value="DUF4118"/>
    <property type="match status" value="1"/>
</dbReference>
<evidence type="ECO:0000256" key="3">
    <source>
        <dbReference type="ARBA" id="ARBA00012438"/>
    </source>
</evidence>
<reference evidence="15 16" key="1">
    <citation type="submission" date="2019-12" db="EMBL/GenBank/DDBJ databases">
        <title>Comparative genomics gives insights into the taxonomy of the Azoarcus-Aromatoleum group and reveals separate origins of nif in the plant-associated Azoarcus and non-plant-associated Aromatoleum sub-groups.</title>
        <authorList>
            <person name="Lafos M."/>
            <person name="Maluk M."/>
            <person name="Batista M."/>
            <person name="Junghare M."/>
            <person name="Carmona M."/>
            <person name="Faoro H."/>
            <person name="Cruz L.M."/>
            <person name="Battistoni F."/>
            <person name="De Souza E."/>
            <person name="Pedrosa F."/>
            <person name="Chen W.-M."/>
            <person name="Poole P.S."/>
            <person name="Dixon R.A."/>
            <person name="James E.K."/>
        </authorList>
    </citation>
    <scope>NUCLEOTIDE SEQUENCE [LARGE SCALE GENOMIC DNA]</scope>
    <source>
        <strain evidence="15 16">T</strain>
    </source>
</reference>
<dbReference type="Gene3D" id="3.30.565.10">
    <property type="entry name" value="Histidine kinase-like ATPase, C-terminal domain"/>
    <property type="match status" value="1"/>
</dbReference>
<organism evidence="15 16">
    <name type="scientific">Aromatoleum toluolicum</name>
    <dbReference type="NCBI Taxonomy" id="90060"/>
    <lineage>
        <taxon>Bacteria</taxon>
        <taxon>Pseudomonadati</taxon>
        <taxon>Pseudomonadota</taxon>
        <taxon>Betaproteobacteria</taxon>
        <taxon>Rhodocyclales</taxon>
        <taxon>Rhodocyclaceae</taxon>
        <taxon>Aromatoleum</taxon>
    </lineage>
</organism>
<keyword evidence="16" id="KW-1185">Reference proteome</keyword>
<evidence type="ECO:0000256" key="8">
    <source>
        <dbReference type="ARBA" id="ARBA00022777"/>
    </source>
</evidence>
<comment type="catalytic activity">
    <reaction evidence="1">
        <text>ATP + protein L-histidine = ADP + protein N-phospho-L-histidine.</text>
        <dbReference type="EC" id="2.7.13.3"/>
    </reaction>
</comment>
<evidence type="ECO:0000256" key="4">
    <source>
        <dbReference type="ARBA" id="ARBA00022553"/>
    </source>
</evidence>
<evidence type="ECO:0000256" key="7">
    <source>
        <dbReference type="ARBA" id="ARBA00022741"/>
    </source>
</evidence>
<evidence type="ECO:0000256" key="11">
    <source>
        <dbReference type="ARBA" id="ARBA00023012"/>
    </source>
</evidence>
<feature type="transmembrane region" description="Helical" evidence="13">
    <location>
        <begin position="90"/>
        <end position="111"/>
    </location>
</feature>
<dbReference type="InterPro" id="IPR025201">
    <property type="entry name" value="KdpD_TM"/>
</dbReference>
<dbReference type="Gene3D" id="1.20.120.620">
    <property type="entry name" value="Backbone structure of the membrane domain of e. Coli histidine kinase receptor kdpd"/>
    <property type="match status" value="1"/>
</dbReference>
<dbReference type="InterPro" id="IPR052023">
    <property type="entry name" value="Histidine_kinase_KdpD"/>
</dbReference>
<dbReference type="EMBL" id="WTVS01000052">
    <property type="protein sequence ID" value="NMF99732.1"/>
    <property type="molecule type" value="Genomic_DNA"/>
</dbReference>
<keyword evidence="5" id="KW-0808">Transferase</keyword>
<dbReference type="PANTHER" id="PTHR45569">
    <property type="entry name" value="SENSOR PROTEIN KDPD"/>
    <property type="match status" value="1"/>
</dbReference>
<dbReference type="PROSITE" id="PS50109">
    <property type="entry name" value="HIS_KIN"/>
    <property type="match status" value="1"/>
</dbReference>
<keyword evidence="4" id="KW-0597">Phosphoprotein</keyword>
<dbReference type="Gene3D" id="3.30.450.40">
    <property type="match status" value="1"/>
</dbReference>
<dbReference type="InterPro" id="IPR005467">
    <property type="entry name" value="His_kinase_dom"/>
</dbReference>
<feature type="transmembrane region" description="Helical" evidence="13">
    <location>
        <begin position="38"/>
        <end position="54"/>
    </location>
</feature>
<dbReference type="InterPro" id="IPR038318">
    <property type="entry name" value="KdpD_sf"/>
</dbReference>
<feature type="transmembrane region" description="Helical" evidence="13">
    <location>
        <begin position="12"/>
        <end position="32"/>
    </location>
</feature>
<feature type="transmembrane region" description="Helical" evidence="13">
    <location>
        <begin position="61"/>
        <end position="78"/>
    </location>
</feature>
<gene>
    <name evidence="15" type="ORF">GPA27_20340</name>
</gene>
<dbReference type="Pfam" id="PF02518">
    <property type="entry name" value="HATPase_c"/>
    <property type="match status" value="1"/>
</dbReference>
<comment type="caution">
    <text evidence="15">The sequence shown here is derived from an EMBL/GenBank/DDBJ whole genome shotgun (WGS) entry which is preliminary data.</text>
</comment>
<keyword evidence="6 13" id="KW-0812">Transmembrane</keyword>
<keyword evidence="11" id="KW-0902">Two-component regulatory system</keyword>
<dbReference type="PANTHER" id="PTHR45569:SF1">
    <property type="entry name" value="SENSOR PROTEIN KDPD"/>
    <property type="match status" value="1"/>
</dbReference>
<dbReference type="Proteomes" id="UP000634522">
    <property type="component" value="Unassembled WGS sequence"/>
</dbReference>
<evidence type="ECO:0000256" key="9">
    <source>
        <dbReference type="ARBA" id="ARBA00022840"/>
    </source>
</evidence>
<keyword evidence="12 13" id="KW-0472">Membrane</keyword>
<keyword evidence="9" id="KW-0067">ATP-binding</keyword>
<sequence>MRNDSRKHPPSISSHVLALAACGLAVAICLPLRDVLDLTNIAMLLLLTVVFIAARLGRSEAVVASFVSVALFDFFFVPPHLSFMVSDVQYLVTFAVMLTVSLFISHLTTSLQASAREASDREAHSVALYALARSLAGAISPEQAVQHVATFVREQTDGQPLFFLPDADGQLHRFPPGTSALGLDESLVLDAVFRSQASDPSCSTSGPNGPTLLFPLNGATRRHGVLLVRDCGRDGLDLLRPMLEAVASVTAIALERLHLVDLAQASRMETEAERLRSSILSSISHDIRTPLTVLFGLADTLALADAPLSGEQRDIARAIRDQAGRLHEMVEKLLDMARLQAGQVRLRKEWQAIDEVIGASIQLLGEALREHPVKVSMPPDLPLVAMDAVLMERVFCNLLENAAKYSPAGAPVTIDVATDDAGGLVIEVCDRGEGFPADSLARIFELFERGAPQLPTPGFGLGLAICRAVIDAHGGQVSASNRPGGGACVRIALPCGGEPPDIEPEPADPAGAAS</sequence>